<keyword evidence="3" id="KW-0414">Isoprene biosynthesis</keyword>
<evidence type="ECO:0000256" key="3">
    <source>
        <dbReference type="ARBA" id="ARBA00023229"/>
    </source>
</evidence>
<evidence type="ECO:0000256" key="1">
    <source>
        <dbReference type="ARBA" id="ARBA00022679"/>
    </source>
</evidence>
<dbReference type="GO" id="GO:0008299">
    <property type="term" value="P:isoprenoid biosynthetic process"/>
    <property type="evidence" value="ECO:0007669"/>
    <property type="project" value="UniProtKB-KW"/>
</dbReference>
<reference evidence="4" key="1">
    <citation type="submission" date="2020-10" db="EMBL/GenBank/DDBJ databases">
        <authorList>
            <person name="Gilroy R."/>
        </authorList>
    </citation>
    <scope>NUCLEOTIDE SEQUENCE</scope>
    <source>
        <strain evidence="4">11159</strain>
    </source>
</reference>
<dbReference type="EMBL" id="JADIMY010000003">
    <property type="protein sequence ID" value="MBO8426992.1"/>
    <property type="molecule type" value="Genomic_DNA"/>
</dbReference>
<dbReference type="SUPFAM" id="SSF53448">
    <property type="entry name" value="Nucleotide-diphospho-sugar transferases"/>
    <property type="match status" value="1"/>
</dbReference>
<dbReference type="InterPro" id="IPR029044">
    <property type="entry name" value="Nucleotide-diphossugar_trans"/>
</dbReference>
<dbReference type="InterPro" id="IPR034683">
    <property type="entry name" value="IspD/TarI"/>
</dbReference>
<dbReference type="AlphaFoldDB" id="A0A9D9DG19"/>
<keyword evidence="1" id="KW-0808">Transferase</keyword>
<dbReference type="PANTHER" id="PTHR32125:SF4">
    <property type="entry name" value="2-C-METHYL-D-ERYTHRITOL 4-PHOSPHATE CYTIDYLYLTRANSFERASE, CHLOROPLASTIC"/>
    <property type="match status" value="1"/>
</dbReference>
<dbReference type="Proteomes" id="UP000823613">
    <property type="component" value="Unassembled WGS sequence"/>
</dbReference>
<reference evidence="4" key="2">
    <citation type="journal article" date="2021" name="PeerJ">
        <title>Extensive microbial diversity within the chicken gut microbiome revealed by metagenomics and culture.</title>
        <authorList>
            <person name="Gilroy R."/>
            <person name="Ravi A."/>
            <person name="Getino M."/>
            <person name="Pursley I."/>
            <person name="Horton D.L."/>
            <person name="Alikhan N.F."/>
            <person name="Baker D."/>
            <person name="Gharbi K."/>
            <person name="Hall N."/>
            <person name="Watson M."/>
            <person name="Adriaenssens E.M."/>
            <person name="Foster-Nyarko E."/>
            <person name="Jarju S."/>
            <person name="Secka A."/>
            <person name="Antonio M."/>
            <person name="Oren A."/>
            <person name="Chaudhuri R.R."/>
            <person name="La Ragione R."/>
            <person name="Hildebrand F."/>
            <person name="Pallen M.J."/>
        </authorList>
    </citation>
    <scope>NUCLEOTIDE SEQUENCE</scope>
    <source>
        <strain evidence="4">11159</strain>
    </source>
</reference>
<keyword evidence="2 4" id="KW-0548">Nucleotidyltransferase</keyword>
<dbReference type="GO" id="GO:0050518">
    <property type="term" value="F:2-C-methyl-D-erythritol 4-phosphate cytidylyltransferase activity"/>
    <property type="evidence" value="ECO:0007669"/>
    <property type="project" value="TreeGrafter"/>
</dbReference>
<dbReference type="Pfam" id="PF01128">
    <property type="entry name" value="IspD"/>
    <property type="match status" value="1"/>
</dbReference>
<organism evidence="4 5">
    <name type="scientific">Candidatus Onthovivens merdipullorum</name>
    <dbReference type="NCBI Taxonomy" id="2840889"/>
    <lineage>
        <taxon>Bacteria</taxon>
        <taxon>Bacillati</taxon>
        <taxon>Bacillota</taxon>
        <taxon>Bacilli</taxon>
        <taxon>Bacillales</taxon>
        <taxon>Candidatus Onthovivens</taxon>
    </lineage>
</organism>
<dbReference type="Gene3D" id="3.90.550.10">
    <property type="entry name" value="Spore Coat Polysaccharide Biosynthesis Protein SpsA, Chain A"/>
    <property type="match status" value="1"/>
</dbReference>
<sequence length="232" mass="26948">MSDAYLIYLMAGKGDRINNELPKQFIKIHNRDLFLNALDTLYKTKNFKKIIIVTLIEYIDYVESVLSNLYKNNNFLIINGASTREGSVFNALNFLNNNFKINENDKIMIHDACRPLINPSIINETLNYEDKYLASTVYTKSVNSLALIDKNSFLNKYIDREKVINIETPQCINFSLLYNSHLKAIESKKIHTDDISILEIDLKKVKLIKGNFFNFKVTNFEDLLVFEKLTKL</sequence>
<dbReference type="InterPro" id="IPR050088">
    <property type="entry name" value="IspD/TarI_cytidylyltransf_bact"/>
</dbReference>
<proteinExistence type="predicted"/>
<evidence type="ECO:0000313" key="5">
    <source>
        <dbReference type="Proteomes" id="UP000823613"/>
    </source>
</evidence>
<protein>
    <submittedName>
        <fullName evidence="4">2-C-methyl-D-erythritol 4-phosphate cytidylyltransferase</fullName>
    </submittedName>
</protein>
<accession>A0A9D9DG19</accession>
<dbReference type="PANTHER" id="PTHR32125">
    <property type="entry name" value="2-C-METHYL-D-ERYTHRITOL 4-PHOSPHATE CYTIDYLYLTRANSFERASE, CHLOROPLASTIC"/>
    <property type="match status" value="1"/>
</dbReference>
<comment type="caution">
    <text evidence="4">The sequence shown here is derived from an EMBL/GenBank/DDBJ whole genome shotgun (WGS) entry which is preliminary data.</text>
</comment>
<evidence type="ECO:0000256" key="2">
    <source>
        <dbReference type="ARBA" id="ARBA00022695"/>
    </source>
</evidence>
<evidence type="ECO:0000313" key="4">
    <source>
        <dbReference type="EMBL" id="MBO8426992.1"/>
    </source>
</evidence>
<gene>
    <name evidence="4" type="ORF">IAC58_00295</name>
</gene>
<name>A0A9D9DG19_9BACL</name>